<organism evidence="1 2">
    <name type="scientific">Callosobruchus maculatus</name>
    <name type="common">Southern cowpea weevil</name>
    <name type="synonym">Pulse bruchid</name>
    <dbReference type="NCBI Taxonomy" id="64391"/>
    <lineage>
        <taxon>Eukaryota</taxon>
        <taxon>Metazoa</taxon>
        <taxon>Ecdysozoa</taxon>
        <taxon>Arthropoda</taxon>
        <taxon>Hexapoda</taxon>
        <taxon>Insecta</taxon>
        <taxon>Pterygota</taxon>
        <taxon>Neoptera</taxon>
        <taxon>Endopterygota</taxon>
        <taxon>Coleoptera</taxon>
        <taxon>Polyphaga</taxon>
        <taxon>Cucujiformia</taxon>
        <taxon>Chrysomeloidea</taxon>
        <taxon>Chrysomelidae</taxon>
        <taxon>Bruchinae</taxon>
        <taxon>Bruchini</taxon>
        <taxon>Callosobruchus</taxon>
    </lineage>
</organism>
<accession>A0A653BIS0</accession>
<evidence type="ECO:0000313" key="1">
    <source>
        <dbReference type="EMBL" id="VEN35393.1"/>
    </source>
</evidence>
<sequence length="53" mass="6159">MINNHLVIKIKTKMDKREPLNNVSCVSFIPSIYDHNNTPVIIITKTIRCTMLF</sequence>
<dbReference type="AlphaFoldDB" id="A0A653BIS0"/>
<proteinExistence type="predicted"/>
<dbReference type="Proteomes" id="UP000410492">
    <property type="component" value="Unassembled WGS sequence"/>
</dbReference>
<evidence type="ECO:0000313" key="2">
    <source>
        <dbReference type="Proteomes" id="UP000410492"/>
    </source>
</evidence>
<name>A0A653BIS0_CALMS</name>
<dbReference type="EMBL" id="CAACVG010001523">
    <property type="protein sequence ID" value="VEN35393.1"/>
    <property type="molecule type" value="Genomic_DNA"/>
</dbReference>
<protein>
    <submittedName>
        <fullName evidence="1">Uncharacterized protein</fullName>
    </submittedName>
</protein>
<gene>
    <name evidence="1" type="ORF">CALMAC_LOCUS1311</name>
</gene>
<reference evidence="1 2" key="1">
    <citation type="submission" date="2019-01" db="EMBL/GenBank/DDBJ databases">
        <authorList>
            <person name="Sayadi A."/>
        </authorList>
    </citation>
    <scope>NUCLEOTIDE SEQUENCE [LARGE SCALE GENOMIC DNA]</scope>
</reference>
<dbReference type="OrthoDB" id="5855206at2759"/>
<keyword evidence="2" id="KW-1185">Reference proteome</keyword>